<feature type="compositionally biased region" description="Polar residues" evidence="1">
    <location>
        <begin position="61"/>
        <end position="70"/>
    </location>
</feature>
<proteinExistence type="predicted"/>
<gene>
    <name evidence="3" type="ORF">PYX00_005479</name>
</gene>
<dbReference type="InterPro" id="IPR001374">
    <property type="entry name" value="R3H_dom"/>
</dbReference>
<feature type="region of interest" description="Disordered" evidence="1">
    <location>
        <begin position="56"/>
        <end position="77"/>
    </location>
</feature>
<comment type="caution">
    <text evidence="3">The sequence shown here is derived from an EMBL/GenBank/DDBJ whole genome shotgun (WGS) entry which is preliminary data.</text>
</comment>
<dbReference type="InterPro" id="IPR036867">
    <property type="entry name" value="R3H_dom_sf"/>
</dbReference>
<dbReference type="Gene3D" id="3.30.1370.50">
    <property type="entry name" value="R3H-like domain"/>
    <property type="match status" value="1"/>
</dbReference>
<dbReference type="GO" id="GO:0003676">
    <property type="term" value="F:nucleic acid binding"/>
    <property type="evidence" value="ECO:0007669"/>
    <property type="project" value="UniProtKB-UniRule"/>
</dbReference>
<organism evidence="3">
    <name type="scientific">Menopon gallinae</name>
    <name type="common">poultry shaft louse</name>
    <dbReference type="NCBI Taxonomy" id="328185"/>
    <lineage>
        <taxon>Eukaryota</taxon>
        <taxon>Metazoa</taxon>
        <taxon>Ecdysozoa</taxon>
        <taxon>Arthropoda</taxon>
        <taxon>Hexapoda</taxon>
        <taxon>Insecta</taxon>
        <taxon>Pterygota</taxon>
        <taxon>Neoptera</taxon>
        <taxon>Paraneoptera</taxon>
        <taxon>Psocodea</taxon>
        <taxon>Troctomorpha</taxon>
        <taxon>Phthiraptera</taxon>
        <taxon>Amblycera</taxon>
        <taxon>Menoponidae</taxon>
        <taxon>Menopon</taxon>
    </lineage>
</organism>
<name>A0AAW2HSC8_9NEOP</name>
<dbReference type="PROSITE" id="PS51061">
    <property type="entry name" value="R3H"/>
    <property type="match status" value="1"/>
</dbReference>
<dbReference type="SUPFAM" id="SSF82708">
    <property type="entry name" value="R3H domain"/>
    <property type="match status" value="1"/>
</dbReference>
<dbReference type="InterPro" id="IPR039629">
    <property type="entry name" value="R3HDM4"/>
</dbReference>
<accession>A0AAW2HSC8</accession>
<dbReference type="EMBL" id="JARGDH010000003">
    <property type="protein sequence ID" value="KAL0272551.1"/>
    <property type="molecule type" value="Genomic_DNA"/>
</dbReference>
<dbReference type="PANTHER" id="PTHR32019">
    <property type="entry name" value="R3H DOMAIN-CONTAINING PROTEIN 4"/>
    <property type="match status" value="1"/>
</dbReference>
<feature type="domain" description="R3H" evidence="2">
    <location>
        <begin position="172"/>
        <end position="235"/>
    </location>
</feature>
<evidence type="ECO:0000259" key="2">
    <source>
        <dbReference type="PROSITE" id="PS51061"/>
    </source>
</evidence>
<dbReference type="InterPro" id="IPR025952">
    <property type="entry name" value="R3H-assoc_dom"/>
</dbReference>
<evidence type="ECO:0000313" key="3">
    <source>
        <dbReference type="EMBL" id="KAL0272551.1"/>
    </source>
</evidence>
<dbReference type="PANTHER" id="PTHR32019:SF2">
    <property type="entry name" value="R3H DOMAIN-CONTAINING PROTEIN 4"/>
    <property type="match status" value="1"/>
</dbReference>
<dbReference type="AlphaFoldDB" id="A0AAW2HSC8"/>
<dbReference type="Pfam" id="PF13902">
    <property type="entry name" value="R3H-assoc"/>
    <property type="match status" value="1"/>
</dbReference>
<protein>
    <recommendedName>
        <fullName evidence="2">R3H domain-containing protein</fullName>
    </recommendedName>
</protein>
<evidence type="ECO:0000256" key="1">
    <source>
        <dbReference type="SAM" id="MobiDB-lite"/>
    </source>
</evidence>
<dbReference type="CDD" id="cd02325">
    <property type="entry name" value="R3H"/>
    <property type="match status" value="1"/>
</dbReference>
<sequence>MGVIKKIECPIHIKYASSEETLYIPSDDEQSVIEEEEVDTRAYARVHNRPRLLRHNVPTVGPSSSNLRSNSGKKKSRRYQNVNQLITLAEEDEIQEVTIDDFVGSTKTPFSILLEDENSLEKWDEFVCSSEEKQQQVINEGKEKKCNLSKQSDSPEINATLRRLLRRKSFPTGILQYLEEELVSFFSAMPTKTYISRELSSFERLLLHSLSEYHRLISVSFDSDPEQIRLVRVRNPRKEFPSPPLLLVQYLETVHRAN</sequence>
<reference evidence="3" key="1">
    <citation type="journal article" date="2024" name="Gigascience">
        <title>Chromosome-level genome of the poultry shaft louse Menopon gallinae provides insight into the host-switching and adaptive evolution of parasitic lice.</title>
        <authorList>
            <person name="Xu Y."/>
            <person name="Ma L."/>
            <person name="Liu S."/>
            <person name="Liang Y."/>
            <person name="Liu Q."/>
            <person name="He Z."/>
            <person name="Tian L."/>
            <person name="Duan Y."/>
            <person name="Cai W."/>
            <person name="Li H."/>
            <person name="Song F."/>
        </authorList>
    </citation>
    <scope>NUCLEOTIDE SEQUENCE</scope>
    <source>
        <tissue evidence="3">Whole adult</tissue>
    </source>
</reference>